<organism evidence="2 3">
    <name type="scientific">Cryptotermes secundus</name>
    <dbReference type="NCBI Taxonomy" id="105785"/>
    <lineage>
        <taxon>Eukaryota</taxon>
        <taxon>Metazoa</taxon>
        <taxon>Ecdysozoa</taxon>
        <taxon>Arthropoda</taxon>
        <taxon>Hexapoda</taxon>
        <taxon>Insecta</taxon>
        <taxon>Pterygota</taxon>
        <taxon>Neoptera</taxon>
        <taxon>Polyneoptera</taxon>
        <taxon>Dictyoptera</taxon>
        <taxon>Blattodea</taxon>
        <taxon>Blattoidea</taxon>
        <taxon>Termitoidae</taxon>
        <taxon>Kalotermitidae</taxon>
        <taxon>Cryptotermitinae</taxon>
        <taxon>Cryptotermes</taxon>
    </lineage>
</organism>
<dbReference type="OrthoDB" id="10260596at2759"/>
<evidence type="ECO:0000313" key="2">
    <source>
        <dbReference type="EMBL" id="PNF36959.1"/>
    </source>
</evidence>
<gene>
    <name evidence="2" type="ORF">B7P43_G08035</name>
</gene>
<dbReference type="EMBL" id="NEVH01006723">
    <property type="protein sequence ID" value="PNF36959.1"/>
    <property type="molecule type" value="Genomic_DNA"/>
</dbReference>
<evidence type="ECO:0000313" key="3">
    <source>
        <dbReference type="Proteomes" id="UP000235965"/>
    </source>
</evidence>
<keyword evidence="3" id="KW-1185">Reference proteome</keyword>
<name>A0A2J7R7Z7_9NEOP</name>
<evidence type="ECO:0000256" key="1">
    <source>
        <dbReference type="SAM" id="MobiDB-lite"/>
    </source>
</evidence>
<feature type="region of interest" description="Disordered" evidence="1">
    <location>
        <begin position="63"/>
        <end position="111"/>
    </location>
</feature>
<comment type="caution">
    <text evidence="2">The sequence shown here is derived from an EMBL/GenBank/DDBJ whole genome shotgun (WGS) entry which is preliminary data.</text>
</comment>
<dbReference type="AlphaFoldDB" id="A0A2J7R7Z7"/>
<feature type="compositionally biased region" description="Acidic residues" evidence="1">
    <location>
        <begin position="86"/>
        <end position="104"/>
    </location>
</feature>
<proteinExistence type="predicted"/>
<sequence>MFNPLNELTRITHHNFAVSDVPEISGDWLDSLSSHMQLKNVDHKPEVTLQREECDSPYEIYDMDRSQSPAAQKDTECKPELKEVPGYEEECDSPDETDETDEDQSFTYEKKRRNKIHKPNYKQLDLQCGWLDCNYRSTNLDHFVVHVSLHIPHLEVKENQNHEDFRIPWQ</sequence>
<dbReference type="Proteomes" id="UP000235965">
    <property type="component" value="Unassembled WGS sequence"/>
</dbReference>
<reference evidence="2 3" key="1">
    <citation type="submission" date="2017-12" db="EMBL/GenBank/DDBJ databases">
        <title>Hemimetabolous genomes reveal molecular basis of termite eusociality.</title>
        <authorList>
            <person name="Harrison M.C."/>
            <person name="Jongepier E."/>
            <person name="Robertson H.M."/>
            <person name="Arning N."/>
            <person name="Bitard-Feildel T."/>
            <person name="Chao H."/>
            <person name="Childers C.P."/>
            <person name="Dinh H."/>
            <person name="Doddapaneni H."/>
            <person name="Dugan S."/>
            <person name="Gowin J."/>
            <person name="Greiner C."/>
            <person name="Han Y."/>
            <person name="Hu H."/>
            <person name="Hughes D.S.T."/>
            <person name="Huylmans A.-K."/>
            <person name="Kemena C."/>
            <person name="Kremer L.P.M."/>
            <person name="Lee S.L."/>
            <person name="Lopez-Ezquerra A."/>
            <person name="Mallet L."/>
            <person name="Monroy-Kuhn J.M."/>
            <person name="Moser A."/>
            <person name="Murali S.C."/>
            <person name="Muzny D.M."/>
            <person name="Otani S."/>
            <person name="Piulachs M.-D."/>
            <person name="Poelchau M."/>
            <person name="Qu J."/>
            <person name="Schaub F."/>
            <person name="Wada-Katsumata A."/>
            <person name="Worley K.C."/>
            <person name="Xie Q."/>
            <person name="Ylla G."/>
            <person name="Poulsen M."/>
            <person name="Gibbs R.A."/>
            <person name="Schal C."/>
            <person name="Richards S."/>
            <person name="Belles X."/>
            <person name="Korb J."/>
            <person name="Bornberg-Bauer E."/>
        </authorList>
    </citation>
    <scope>NUCLEOTIDE SEQUENCE [LARGE SCALE GENOMIC DNA]</scope>
    <source>
        <tissue evidence="2">Whole body</tissue>
    </source>
</reference>
<feature type="compositionally biased region" description="Basic and acidic residues" evidence="1">
    <location>
        <begin position="73"/>
        <end position="85"/>
    </location>
</feature>
<protein>
    <submittedName>
        <fullName evidence="2">Uncharacterized protein</fullName>
    </submittedName>
</protein>
<accession>A0A2J7R7Z7</accession>
<dbReference type="InParanoid" id="A0A2J7R7Z7"/>